<keyword evidence="9 12" id="KW-0496">Mitochondrion</keyword>
<dbReference type="OrthoDB" id="44067at2759"/>
<evidence type="ECO:0000256" key="10">
    <source>
        <dbReference type="ARBA" id="ARBA00023136"/>
    </source>
</evidence>
<gene>
    <name evidence="13" type="ORF">TSOC_006845</name>
</gene>
<dbReference type="SUPFAM" id="SSF81514">
    <property type="entry name" value="Subunit X (non-heme 7 kDa protein) of cytochrome bc1 complex (Ubiquinol-cytochrome c reductase)"/>
    <property type="match status" value="1"/>
</dbReference>
<evidence type="ECO:0000313" key="13">
    <source>
        <dbReference type="EMBL" id="PNH06756.1"/>
    </source>
</evidence>
<dbReference type="PANTHER" id="PTHR12980">
    <property type="entry name" value="UBIQUINOL-CYTOCHROME C REDUCTASE COMPLEX, SUBUNIT X"/>
    <property type="match status" value="1"/>
</dbReference>
<evidence type="ECO:0000256" key="4">
    <source>
        <dbReference type="ARBA" id="ARBA00022660"/>
    </source>
</evidence>
<evidence type="ECO:0000256" key="11">
    <source>
        <dbReference type="ARBA" id="ARBA00044247"/>
    </source>
</evidence>
<dbReference type="EMBL" id="PGGS01000216">
    <property type="protein sequence ID" value="PNH06756.1"/>
    <property type="molecule type" value="Genomic_DNA"/>
</dbReference>
<sequence length="58" mass="6773">MALPETVYQLFFKRSTAYIPMMLVGAYFSNEAIDYAVDKLWTTRNRGKLFTDIMAERS</sequence>
<evidence type="ECO:0000256" key="7">
    <source>
        <dbReference type="ARBA" id="ARBA00022982"/>
    </source>
</evidence>
<comment type="subcellular location">
    <subcellularLocation>
        <location evidence="1 12">Mitochondrion inner membrane</location>
        <topology evidence="1 12">Single-pass membrane protein</topology>
    </subcellularLocation>
</comment>
<keyword evidence="6 12" id="KW-0999">Mitochondrion inner membrane</keyword>
<keyword evidence="8" id="KW-1133">Transmembrane helix</keyword>
<keyword evidence="14" id="KW-1185">Reference proteome</keyword>
<keyword evidence="3 12" id="KW-0813">Transport</keyword>
<dbReference type="InterPro" id="IPR008027">
    <property type="entry name" value="QCR9"/>
</dbReference>
<comment type="subunit">
    <text evidence="12">Component of the ubiquinol-cytochrome c oxidoreductase (cytochrome b-c1 complex, complex III, CIII), a multisubunit enzyme composed of 3 respiratory subunits cytochrome b, cytochrome c1 and Rieske protein, 2 core protein subunits, and additional low-molecular weight protein subunits.</text>
</comment>
<protein>
    <recommendedName>
        <fullName evidence="11 12">Complex III subunit 9</fullName>
    </recommendedName>
</protein>
<evidence type="ECO:0000256" key="1">
    <source>
        <dbReference type="ARBA" id="ARBA00004434"/>
    </source>
</evidence>
<comment type="similarity">
    <text evidence="2 12">Belongs to the UQCR10/QCR9 family.</text>
</comment>
<dbReference type="Gene3D" id="1.20.5.260">
    <property type="entry name" value="Cytochrome b-c1 complex subunit 9"/>
    <property type="match status" value="1"/>
</dbReference>
<organism evidence="13 14">
    <name type="scientific">Tetrabaena socialis</name>
    <dbReference type="NCBI Taxonomy" id="47790"/>
    <lineage>
        <taxon>Eukaryota</taxon>
        <taxon>Viridiplantae</taxon>
        <taxon>Chlorophyta</taxon>
        <taxon>core chlorophytes</taxon>
        <taxon>Chlorophyceae</taxon>
        <taxon>CS clade</taxon>
        <taxon>Chlamydomonadales</taxon>
        <taxon>Tetrabaenaceae</taxon>
        <taxon>Tetrabaena</taxon>
    </lineage>
</organism>
<keyword evidence="7 12" id="KW-0249">Electron transport</keyword>
<dbReference type="PANTHER" id="PTHR12980:SF0">
    <property type="entry name" value="CYTOCHROME B-C1 COMPLEX SUBUNIT 9"/>
    <property type="match status" value="1"/>
</dbReference>
<dbReference type="GO" id="GO:0045275">
    <property type="term" value="C:respiratory chain complex III"/>
    <property type="evidence" value="ECO:0007669"/>
    <property type="project" value="UniProtKB-UniRule"/>
</dbReference>
<evidence type="ECO:0000256" key="9">
    <source>
        <dbReference type="ARBA" id="ARBA00023128"/>
    </source>
</evidence>
<dbReference type="GO" id="GO:0006122">
    <property type="term" value="P:mitochondrial electron transport, ubiquinol to cytochrome c"/>
    <property type="evidence" value="ECO:0007669"/>
    <property type="project" value="UniProtKB-UniRule"/>
</dbReference>
<dbReference type="GO" id="GO:0005743">
    <property type="term" value="C:mitochondrial inner membrane"/>
    <property type="evidence" value="ECO:0007669"/>
    <property type="project" value="UniProtKB-SubCell"/>
</dbReference>
<comment type="caution">
    <text evidence="13">The sequence shown here is derived from an EMBL/GenBank/DDBJ whole genome shotgun (WGS) entry which is preliminary data.</text>
</comment>
<evidence type="ECO:0000256" key="3">
    <source>
        <dbReference type="ARBA" id="ARBA00022448"/>
    </source>
</evidence>
<proteinExistence type="inferred from homology"/>
<keyword evidence="4 12" id="KW-0679">Respiratory chain</keyword>
<evidence type="ECO:0000256" key="5">
    <source>
        <dbReference type="ARBA" id="ARBA00022692"/>
    </source>
</evidence>
<dbReference type="AlphaFoldDB" id="A0A2J8A2K7"/>
<dbReference type="InterPro" id="IPR036656">
    <property type="entry name" value="QCR9_sf"/>
</dbReference>
<keyword evidence="10" id="KW-0472">Membrane</keyword>
<evidence type="ECO:0000256" key="6">
    <source>
        <dbReference type="ARBA" id="ARBA00022792"/>
    </source>
</evidence>
<evidence type="ECO:0000313" key="14">
    <source>
        <dbReference type="Proteomes" id="UP000236333"/>
    </source>
</evidence>
<evidence type="ECO:0000256" key="12">
    <source>
        <dbReference type="RuleBase" id="RU368056"/>
    </source>
</evidence>
<evidence type="ECO:0000256" key="8">
    <source>
        <dbReference type="ARBA" id="ARBA00022989"/>
    </source>
</evidence>
<name>A0A2J8A2K7_9CHLO</name>
<accession>A0A2J8A2K7</accession>
<dbReference type="Pfam" id="PF05365">
    <property type="entry name" value="UCR_UQCRX_QCR9"/>
    <property type="match status" value="1"/>
</dbReference>
<comment type="function">
    <text evidence="12">Component of the ubiquinol-cytochrome c oxidoreductase, a multisubunit transmembrane complex that is part of the mitochondrial electron transport chain which drives oxidative phosphorylation. The complex plays an important role in the uptake of multiple carbon sources present in different host niches.</text>
</comment>
<reference evidence="13 14" key="1">
    <citation type="journal article" date="2017" name="Mol. Biol. Evol.">
        <title>The 4-celled Tetrabaena socialis nuclear genome reveals the essential components for genetic control of cell number at the origin of multicellularity in the volvocine lineage.</title>
        <authorList>
            <person name="Featherston J."/>
            <person name="Arakaki Y."/>
            <person name="Hanschen E.R."/>
            <person name="Ferris P.J."/>
            <person name="Michod R.E."/>
            <person name="Olson B.J.S.C."/>
            <person name="Nozaki H."/>
            <person name="Durand P.M."/>
        </authorList>
    </citation>
    <scope>NUCLEOTIDE SEQUENCE [LARGE SCALE GENOMIC DNA]</scope>
    <source>
        <strain evidence="13 14">NIES-571</strain>
    </source>
</reference>
<dbReference type="Proteomes" id="UP000236333">
    <property type="component" value="Unassembled WGS sequence"/>
</dbReference>
<keyword evidence="5" id="KW-0812">Transmembrane</keyword>
<dbReference type="FunFam" id="1.20.5.260:FF:000002">
    <property type="entry name" value="cytochrome b-c1 complex subunit 9"/>
    <property type="match status" value="1"/>
</dbReference>
<evidence type="ECO:0000256" key="2">
    <source>
        <dbReference type="ARBA" id="ARBA00007856"/>
    </source>
</evidence>